<dbReference type="SUPFAM" id="SSF63380">
    <property type="entry name" value="Riboflavin synthase domain-like"/>
    <property type="match status" value="1"/>
</dbReference>
<feature type="transmembrane region" description="Helical" evidence="13">
    <location>
        <begin position="174"/>
        <end position="195"/>
    </location>
</feature>
<dbReference type="PRINTS" id="PR00409">
    <property type="entry name" value="PHDIOXRDTASE"/>
</dbReference>
<dbReference type="PANTHER" id="PTHR47354:SF8">
    <property type="entry name" value="1,2-PHENYLACETYL-COA EPOXIDASE, SUBUNIT E"/>
    <property type="match status" value="1"/>
</dbReference>
<comment type="subcellular location">
    <subcellularLocation>
        <location evidence="2">Membrane</location>
        <topology evidence="2">Multi-pass membrane protein</topology>
    </subcellularLocation>
</comment>
<evidence type="ECO:0000256" key="7">
    <source>
        <dbReference type="ARBA" id="ARBA00022827"/>
    </source>
</evidence>
<feature type="transmembrane region" description="Helical" evidence="13">
    <location>
        <begin position="207"/>
        <end position="226"/>
    </location>
</feature>
<dbReference type="InterPro" id="IPR017938">
    <property type="entry name" value="Riboflavin_synthase-like_b-brl"/>
</dbReference>
<keyword evidence="4 13" id="KW-0812">Transmembrane</keyword>
<keyword evidence="11" id="KW-0411">Iron-sulfur</keyword>
<dbReference type="EMBL" id="CAFBLP010000055">
    <property type="protein sequence ID" value="CAB4885036.1"/>
    <property type="molecule type" value="Genomic_DNA"/>
</dbReference>
<evidence type="ECO:0000256" key="2">
    <source>
        <dbReference type="ARBA" id="ARBA00004141"/>
    </source>
</evidence>
<dbReference type="GO" id="GO:0050660">
    <property type="term" value="F:flavin adenine dinucleotide binding"/>
    <property type="evidence" value="ECO:0007669"/>
    <property type="project" value="TreeGrafter"/>
</dbReference>
<evidence type="ECO:0000256" key="3">
    <source>
        <dbReference type="ARBA" id="ARBA00022630"/>
    </source>
</evidence>
<evidence type="ECO:0000256" key="10">
    <source>
        <dbReference type="ARBA" id="ARBA00023004"/>
    </source>
</evidence>
<dbReference type="AlphaFoldDB" id="A0A6J7EPK1"/>
<keyword evidence="5" id="KW-0001">2Fe-2S</keyword>
<feature type="transmembrane region" description="Helical" evidence="13">
    <location>
        <begin position="103"/>
        <end position="123"/>
    </location>
</feature>
<dbReference type="InterPro" id="IPR039261">
    <property type="entry name" value="FNR_nucleotide-bd"/>
</dbReference>
<dbReference type="InterPro" id="IPR013130">
    <property type="entry name" value="Fe3_Rdtase_TM_dom"/>
</dbReference>
<sequence>MTRESRSNRGPARPLRRPRPSALFGRDMWLVMWAFLFCVVGLWARHGGISLLSKGWLDGWLSISGVTGLLASACGLIGIVLIARPRTLERNLGLDKMFVWHRYLGEGMAVLVGIHIVSAVIAGTADGTGLWAVIRNYTGRQPYMAIATVGGLLVLMVTITSLKSIRRQMSYETWYFVHLTAYAGLALSFGHEIVLGTDLADDSLARWFWVGVHVLVLVAVLSGRWGRLLVSVVRPLRVVQVQPLGDDIGAILLGGSAINRLEAHGGQFCMLRVLRPGLWWQSHPFSLSAAPTTSGLRFTIKDRGDASSLINKLRIGTRVAVEGPYGVATPEVAVGSKVLCIVGGVGVAPARAMLELLTPDQQPIVLYRARSKGDLVHLDEMQDIAKRVDGEVLTLVGPSISLAVKDPFSGPSLKRAVPDIAQRTVFVCGPDSLVHAARKGLKAAGVPSENVHFEMVWW</sequence>
<reference evidence="15" key="1">
    <citation type="submission" date="2020-05" db="EMBL/GenBank/DDBJ databases">
        <authorList>
            <person name="Chiriac C."/>
            <person name="Salcher M."/>
            <person name="Ghai R."/>
            <person name="Kavagutti S V."/>
        </authorList>
    </citation>
    <scope>NUCLEOTIDE SEQUENCE</scope>
</reference>
<dbReference type="GO" id="GO:0051537">
    <property type="term" value="F:2 iron, 2 sulfur cluster binding"/>
    <property type="evidence" value="ECO:0007669"/>
    <property type="project" value="UniProtKB-KW"/>
</dbReference>
<evidence type="ECO:0000256" key="8">
    <source>
        <dbReference type="ARBA" id="ARBA00022989"/>
    </source>
</evidence>
<keyword evidence="9" id="KW-0560">Oxidoreductase</keyword>
<evidence type="ECO:0000256" key="5">
    <source>
        <dbReference type="ARBA" id="ARBA00022714"/>
    </source>
</evidence>
<evidence type="ECO:0000256" key="1">
    <source>
        <dbReference type="ARBA" id="ARBA00001974"/>
    </source>
</evidence>
<keyword evidence="8 13" id="KW-1133">Transmembrane helix</keyword>
<dbReference type="SUPFAM" id="SSF52343">
    <property type="entry name" value="Ferredoxin reductase-like, C-terminal NADP-linked domain"/>
    <property type="match status" value="1"/>
</dbReference>
<keyword evidence="7" id="KW-0274">FAD</keyword>
<dbReference type="GO" id="GO:0046872">
    <property type="term" value="F:metal ion binding"/>
    <property type="evidence" value="ECO:0007669"/>
    <property type="project" value="UniProtKB-KW"/>
</dbReference>
<evidence type="ECO:0000256" key="12">
    <source>
        <dbReference type="ARBA" id="ARBA00023136"/>
    </source>
</evidence>
<dbReference type="InterPro" id="IPR013112">
    <property type="entry name" value="FAD-bd_8"/>
</dbReference>
<dbReference type="InterPro" id="IPR050415">
    <property type="entry name" value="MRET"/>
</dbReference>
<dbReference type="InterPro" id="IPR017927">
    <property type="entry name" value="FAD-bd_FR_type"/>
</dbReference>
<organism evidence="15">
    <name type="scientific">freshwater metagenome</name>
    <dbReference type="NCBI Taxonomy" id="449393"/>
    <lineage>
        <taxon>unclassified sequences</taxon>
        <taxon>metagenomes</taxon>
        <taxon>ecological metagenomes</taxon>
    </lineage>
</organism>
<feature type="transmembrane region" description="Helical" evidence="13">
    <location>
        <begin position="21"/>
        <end position="43"/>
    </location>
</feature>
<keyword evidence="6" id="KW-0479">Metal-binding</keyword>
<dbReference type="Pfam" id="PF01794">
    <property type="entry name" value="Ferric_reduct"/>
    <property type="match status" value="1"/>
</dbReference>
<proteinExistence type="predicted"/>
<evidence type="ECO:0000313" key="15">
    <source>
        <dbReference type="EMBL" id="CAB4885036.1"/>
    </source>
</evidence>
<keyword evidence="3" id="KW-0285">Flavoprotein</keyword>
<dbReference type="PANTHER" id="PTHR47354">
    <property type="entry name" value="NADH OXIDOREDUCTASE HCR"/>
    <property type="match status" value="1"/>
</dbReference>
<protein>
    <submittedName>
        <fullName evidence="15">Unannotated protein</fullName>
    </submittedName>
</protein>
<feature type="transmembrane region" description="Helical" evidence="13">
    <location>
        <begin position="63"/>
        <end position="83"/>
    </location>
</feature>
<keyword evidence="12 13" id="KW-0472">Membrane</keyword>
<dbReference type="GO" id="GO:0016020">
    <property type="term" value="C:membrane"/>
    <property type="evidence" value="ECO:0007669"/>
    <property type="project" value="UniProtKB-SubCell"/>
</dbReference>
<dbReference type="Gene3D" id="3.40.50.80">
    <property type="entry name" value="Nucleotide-binding domain of ferredoxin-NADP reductase (FNR) module"/>
    <property type="match status" value="1"/>
</dbReference>
<evidence type="ECO:0000256" key="4">
    <source>
        <dbReference type="ARBA" id="ARBA00022692"/>
    </source>
</evidence>
<evidence type="ECO:0000256" key="13">
    <source>
        <dbReference type="SAM" id="Phobius"/>
    </source>
</evidence>
<dbReference type="Gene3D" id="2.40.30.10">
    <property type="entry name" value="Translation factors"/>
    <property type="match status" value="1"/>
</dbReference>
<accession>A0A6J7EPK1</accession>
<feature type="transmembrane region" description="Helical" evidence="13">
    <location>
        <begin position="143"/>
        <end position="162"/>
    </location>
</feature>
<evidence type="ECO:0000256" key="6">
    <source>
        <dbReference type="ARBA" id="ARBA00022723"/>
    </source>
</evidence>
<dbReference type="PROSITE" id="PS51384">
    <property type="entry name" value="FAD_FR"/>
    <property type="match status" value="1"/>
</dbReference>
<evidence type="ECO:0000256" key="11">
    <source>
        <dbReference type="ARBA" id="ARBA00023014"/>
    </source>
</evidence>
<evidence type="ECO:0000256" key="9">
    <source>
        <dbReference type="ARBA" id="ARBA00023002"/>
    </source>
</evidence>
<name>A0A6J7EPK1_9ZZZZ</name>
<evidence type="ECO:0000259" key="14">
    <source>
        <dbReference type="PROSITE" id="PS51384"/>
    </source>
</evidence>
<dbReference type="GO" id="GO:0016491">
    <property type="term" value="F:oxidoreductase activity"/>
    <property type="evidence" value="ECO:0007669"/>
    <property type="project" value="UniProtKB-KW"/>
</dbReference>
<comment type="cofactor">
    <cofactor evidence="1">
        <name>FAD</name>
        <dbReference type="ChEBI" id="CHEBI:57692"/>
    </cofactor>
</comment>
<gene>
    <name evidence="15" type="ORF">UFOPK3376_02037</name>
</gene>
<feature type="domain" description="FAD-binding FR-type" evidence="14">
    <location>
        <begin position="231"/>
        <end position="331"/>
    </location>
</feature>
<keyword evidence="10" id="KW-0408">Iron</keyword>
<dbReference type="Pfam" id="PF08022">
    <property type="entry name" value="FAD_binding_8"/>
    <property type="match status" value="1"/>
</dbReference>